<sequence length="550" mass="62725">MRKWEILDDVSSDEEFIEEVIEDAIDNYITVLTPNKYDYQYLPEVPVSNKRMLTFCVRAQADAHIALSSVYAVTDIDTYEIVIGAAGNTKSFIRDGGEGPIAEEAITVKILDGLHFKPFWIRWSRRYIEVGEGQSGDKIFLRWFIPRKKDHSVNCLGVSTGPGSHGEWEFVEKIAPEPDVSSAKGKSAKKAKIKLALLWEAKRRIMRELLEKEYPKSLNTMDLLRMSKTKVHDMMRAVSVLRNLLKMGQVLEIRKGVWMASHVIKIGQTHNCSSCTLGRIAGRPVVHIKLPKLNKSAKKEILSDILAHFRSVQQLYIVGVGGGVPNYTDCDRHVRLGDVVIALSDQSSGLVYVHCNKIDKRASFYQFRTSRWTMKDDTLQGQLRRVRDLGENPSSIFRKTFDKSLEEALNRLKSEFPEFNRPSSRTDKLHGWINGEFIPIEHPKPRTSRQHLYFENRSNFRYGPLGSGKYVSKNDKLRMDLARQTGIMAFDDNCSDILETLAALDLKSFGIVRGICDYFDGSVSRLWLPYAALAAASYIKMFLEMLPKYR</sequence>
<protein>
    <recommendedName>
        <fullName evidence="1">Farnesoic acid O-methyl transferase domain-containing protein</fullName>
    </recommendedName>
</protein>
<accession>A0AAD9MYI3</accession>
<feature type="domain" description="Farnesoic acid O-methyl transferase" evidence="1">
    <location>
        <begin position="36"/>
        <end position="172"/>
    </location>
</feature>
<dbReference type="Gene3D" id="3.40.50.1580">
    <property type="entry name" value="Nucleoside phosphorylase domain"/>
    <property type="match status" value="1"/>
</dbReference>
<name>A0AAD9MYI3_9ANNE</name>
<dbReference type="Proteomes" id="UP001208570">
    <property type="component" value="Unassembled WGS sequence"/>
</dbReference>
<reference evidence="2" key="1">
    <citation type="journal article" date="2023" name="Mol. Biol. Evol.">
        <title>Third-Generation Sequencing Reveals the Adaptive Role of the Epigenome in Three Deep-Sea Polychaetes.</title>
        <authorList>
            <person name="Perez M."/>
            <person name="Aroh O."/>
            <person name="Sun Y."/>
            <person name="Lan Y."/>
            <person name="Juniper S.K."/>
            <person name="Young C.R."/>
            <person name="Angers B."/>
            <person name="Qian P.Y."/>
        </authorList>
    </citation>
    <scope>NUCLEOTIDE SEQUENCE</scope>
    <source>
        <strain evidence="2">P08H-3</strain>
    </source>
</reference>
<keyword evidence="3" id="KW-1185">Reference proteome</keyword>
<dbReference type="InterPro" id="IPR022041">
    <property type="entry name" value="Methyltransf_FA"/>
</dbReference>
<organism evidence="2 3">
    <name type="scientific">Paralvinella palmiformis</name>
    <dbReference type="NCBI Taxonomy" id="53620"/>
    <lineage>
        <taxon>Eukaryota</taxon>
        <taxon>Metazoa</taxon>
        <taxon>Spiralia</taxon>
        <taxon>Lophotrochozoa</taxon>
        <taxon>Annelida</taxon>
        <taxon>Polychaeta</taxon>
        <taxon>Sedentaria</taxon>
        <taxon>Canalipalpata</taxon>
        <taxon>Terebellida</taxon>
        <taxon>Terebelliformia</taxon>
        <taxon>Alvinellidae</taxon>
        <taxon>Paralvinella</taxon>
    </lineage>
</organism>
<dbReference type="Pfam" id="PF12248">
    <property type="entry name" value="Methyltransf_FA"/>
    <property type="match status" value="1"/>
</dbReference>
<dbReference type="PANTHER" id="PTHR47705">
    <property type="entry name" value="AGAP000321-PA"/>
    <property type="match status" value="1"/>
</dbReference>
<evidence type="ECO:0000259" key="1">
    <source>
        <dbReference type="Pfam" id="PF12248"/>
    </source>
</evidence>
<dbReference type="AlphaFoldDB" id="A0AAD9MYI3"/>
<evidence type="ECO:0000313" key="3">
    <source>
        <dbReference type="Proteomes" id="UP001208570"/>
    </source>
</evidence>
<comment type="caution">
    <text evidence="2">The sequence shown here is derived from an EMBL/GenBank/DDBJ whole genome shotgun (WGS) entry which is preliminary data.</text>
</comment>
<dbReference type="PANTHER" id="PTHR47705:SF1">
    <property type="entry name" value="PNP_UDP_1 DOMAIN-CONTAINING PROTEIN"/>
    <property type="match status" value="1"/>
</dbReference>
<dbReference type="InterPro" id="IPR035994">
    <property type="entry name" value="Nucleoside_phosphorylase_sf"/>
</dbReference>
<proteinExistence type="predicted"/>
<dbReference type="SUPFAM" id="SSF53167">
    <property type="entry name" value="Purine and uridine phosphorylases"/>
    <property type="match status" value="1"/>
</dbReference>
<gene>
    <name evidence="2" type="ORF">LSH36_402g03000</name>
</gene>
<dbReference type="GO" id="GO:0009116">
    <property type="term" value="P:nucleoside metabolic process"/>
    <property type="evidence" value="ECO:0007669"/>
    <property type="project" value="InterPro"/>
</dbReference>
<evidence type="ECO:0000313" key="2">
    <source>
        <dbReference type="EMBL" id="KAK2150517.1"/>
    </source>
</evidence>
<dbReference type="EMBL" id="JAODUP010000402">
    <property type="protein sequence ID" value="KAK2150517.1"/>
    <property type="molecule type" value="Genomic_DNA"/>
</dbReference>
<dbReference type="GO" id="GO:0003824">
    <property type="term" value="F:catalytic activity"/>
    <property type="evidence" value="ECO:0007669"/>
    <property type="project" value="InterPro"/>
</dbReference>